<organism evidence="2 3">
    <name type="scientific">Canavalia gladiata</name>
    <name type="common">Sword bean</name>
    <name type="synonym">Dolichos gladiatus</name>
    <dbReference type="NCBI Taxonomy" id="3824"/>
    <lineage>
        <taxon>Eukaryota</taxon>
        <taxon>Viridiplantae</taxon>
        <taxon>Streptophyta</taxon>
        <taxon>Embryophyta</taxon>
        <taxon>Tracheophyta</taxon>
        <taxon>Spermatophyta</taxon>
        <taxon>Magnoliopsida</taxon>
        <taxon>eudicotyledons</taxon>
        <taxon>Gunneridae</taxon>
        <taxon>Pentapetalae</taxon>
        <taxon>rosids</taxon>
        <taxon>fabids</taxon>
        <taxon>Fabales</taxon>
        <taxon>Fabaceae</taxon>
        <taxon>Papilionoideae</taxon>
        <taxon>50 kb inversion clade</taxon>
        <taxon>NPAAA clade</taxon>
        <taxon>indigoferoid/millettioid clade</taxon>
        <taxon>Phaseoleae</taxon>
        <taxon>Canavalia</taxon>
    </lineage>
</organism>
<evidence type="ECO:0000313" key="3">
    <source>
        <dbReference type="Proteomes" id="UP001367508"/>
    </source>
</evidence>
<accession>A0AAN9QVE3</accession>
<evidence type="ECO:0008006" key="4">
    <source>
        <dbReference type="Google" id="ProtNLM"/>
    </source>
</evidence>
<dbReference type="AlphaFoldDB" id="A0AAN9QVE3"/>
<feature type="signal peptide" evidence="1">
    <location>
        <begin position="1"/>
        <end position="24"/>
    </location>
</feature>
<dbReference type="PANTHER" id="PTHR33592:SF5">
    <property type="entry name" value="TRANSMEMBRANE PROTEIN"/>
    <property type="match status" value="1"/>
</dbReference>
<protein>
    <recommendedName>
        <fullName evidence="4">Transmembrane protein</fullName>
    </recommendedName>
</protein>
<gene>
    <name evidence="2" type="ORF">VNO77_14360</name>
</gene>
<proteinExistence type="predicted"/>
<feature type="chain" id="PRO_5042873838" description="Transmembrane protein" evidence="1">
    <location>
        <begin position="25"/>
        <end position="76"/>
    </location>
</feature>
<sequence>MRVLNIILVLLLLLTIMHVQPNLAGRVLNIEKKQLILQSLDKGPIPPSGPSGCTFIPNTGGTPCPVGHSVAVTTQH</sequence>
<reference evidence="2 3" key="1">
    <citation type="submission" date="2024-01" db="EMBL/GenBank/DDBJ databases">
        <title>The genomes of 5 underutilized Papilionoideae crops provide insights into root nodulation and disease resistanc.</title>
        <authorList>
            <person name="Jiang F."/>
        </authorList>
    </citation>
    <scope>NUCLEOTIDE SEQUENCE [LARGE SCALE GENOMIC DNA]</scope>
    <source>
        <strain evidence="2">LVBAO_FW01</strain>
        <tissue evidence="2">Leaves</tissue>
    </source>
</reference>
<keyword evidence="1" id="KW-0732">Signal</keyword>
<evidence type="ECO:0000313" key="2">
    <source>
        <dbReference type="EMBL" id="KAK7344583.1"/>
    </source>
</evidence>
<evidence type="ECO:0000256" key="1">
    <source>
        <dbReference type="SAM" id="SignalP"/>
    </source>
</evidence>
<dbReference type="PANTHER" id="PTHR33592">
    <property type="entry name" value="TRANSMEMBRANE PROTEIN"/>
    <property type="match status" value="1"/>
</dbReference>
<keyword evidence="3" id="KW-1185">Reference proteome</keyword>
<comment type="caution">
    <text evidence="2">The sequence shown here is derived from an EMBL/GenBank/DDBJ whole genome shotgun (WGS) entry which is preliminary data.</text>
</comment>
<dbReference type="EMBL" id="JAYMYQ010000003">
    <property type="protein sequence ID" value="KAK7344583.1"/>
    <property type="molecule type" value="Genomic_DNA"/>
</dbReference>
<name>A0AAN9QVE3_CANGL</name>
<dbReference type="Proteomes" id="UP001367508">
    <property type="component" value="Unassembled WGS sequence"/>
</dbReference>